<reference evidence="9 10" key="1">
    <citation type="submission" date="2018-07" db="EMBL/GenBank/DDBJ databases">
        <title>Genomic Encyclopedia of Type Strains, Phase IV (KMG-IV): sequencing the most valuable type-strain genomes for metagenomic binning, comparative biology and taxonomic classification.</title>
        <authorList>
            <person name="Goeker M."/>
        </authorList>
    </citation>
    <scope>NUCLEOTIDE SEQUENCE [LARGE SCALE GENOMIC DNA]</scope>
    <source>
        <strain evidence="9 10">DSM 4134</strain>
    </source>
</reference>
<dbReference type="PANTHER" id="PTHR21624">
    <property type="entry name" value="STEROL DESATURASE-RELATED PROTEIN"/>
    <property type="match status" value="1"/>
</dbReference>
<evidence type="ECO:0000256" key="6">
    <source>
        <dbReference type="ARBA" id="ARBA00023136"/>
    </source>
</evidence>
<keyword evidence="4" id="KW-0560">Oxidoreductase</keyword>
<dbReference type="PANTHER" id="PTHR21624:SF1">
    <property type="entry name" value="ALKYLGLYCEROL MONOOXYGENASE"/>
    <property type="match status" value="1"/>
</dbReference>
<keyword evidence="3 7" id="KW-1133">Transmembrane helix</keyword>
<dbReference type="AlphaFoldDB" id="A0A3D9KXN8"/>
<feature type="transmembrane region" description="Helical" evidence="7">
    <location>
        <begin position="57"/>
        <end position="76"/>
    </location>
</feature>
<feature type="transmembrane region" description="Helical" evidence="7">
    <location>
        <begin position="88"/>
        <end position="105"/>
    </location>
</feature>
<dbReference type="GO" id="GO:0006643">
    <property type="term" value="P:membrane lipid metabolic process"/>
    <property type="evidence" value="ECO:0007669"/>
    <property type="project" value="TreeGrafter"/>
</dbReference>
<dbReference type="InterPro" id="IPR006694">
    <property type="entry name" value="Fatty_acid_hydroxylase"/>
</dbReference>
<proteinExistence type="predicted"/>
<dbReference type="GO" id="GO:0050479">
    <property type="term" value="F:glyceryl-ether monooxygenase activity"/>
    <property type="evidence" value="ECO:0007669"/>
    <property type="project" value="TreeGrafter"/>
</dbReference>
<sequence length="419" mass="48791">MAKGFPIFKGMNIDPIILSIPLYFTLIAIELMIQLVRKRQIYRLNDAMTNISCGITQQITGAFIKVAMVGVYQMAFEYLAVFHLPNSWWYWLLLILGVDFCYYWGHRMSHEVNLFWGGHVVHHQSEDYNFSVALRQGSFQALWTFWFYLPLAILGFNTLDFLLVSALNTVYQFWIHTETIGKLPKPIEWIFNTPSHHRVHHGKNPKYIDKNHAGSLIIWDRIFGTFQEEEERPTYGITKPINTWNPIRANLQHYLDMARQLRETPGFFNKLKVTFYKPGWRPEILGGPIQVEEPNSDTYQKFNANTWRHLQVYLFFQFIAILGITSIFLFTRDQMNIVQQLTFGGFIIWSVAQFGVLLEQSKWQALEYLRLVACGILVYAISPSPYFFIPTIVLSIGSLVAFYLISRAPAPTIKQSIPH</sequence>
<organism evidence="9 10">
    <name type="scientific">Marinoscillum furvescens DSM 4134</name>
    <dbReference type="NCBI Taxonomy" id="1122208"/>
    <lineage>
        <taxon>Bacteria</taxon>
        <taxon>Pseudomonadati</taxon>
        <taxon>Bacteroidota</taxon>
        <taxon>Cytophagia</taxon>
        <taxon>Cytophagales</taxon>
        <taxon>Reichenbachiellaceae</taxon>
        <taxon>Marinoscillum</taxon>
    </lineage>
</organism>
<evidence type="ECO:0000256" key="5">
    <source>
        <dbReference type="ARBA" id="ARBA00023098"/>
    </source>
</evidence>
<dbReference type="Pfam" id="PF04116">
    <property type="entry name" value="FA_hydroxylase"/>
    <property type="match status" value="1"/>
</dbReference>
<dbReference type="GO" id="GO:0012505">
    <property type="term" value="C:endomembrane system"/>
    <property type="evidence" value="ECO:0007669"/>
    <property type="project" value="UniProtKB-SubCell"/>
</dbReference>
<keyword evidence="6 7" id="KW-0472">Membrane</keyword>
<comment type="caution">
    <text evidence="9">The sequence shown here is derived from an EMBL/GenBank/DDBJ whole genome shotgun (WGS) entry which is preliminary data.</text>
</comment>
<feature type="transmembrane region" description="Helical" evidence="7">
    <location>
        <begin position="310"/>
        <end position="331"/>
    </location>
</feature>
<protein>
    <submittedName>
        <fullName evidence="9">Sterol desaturase/sphingolipid hydroxylase (Fatty acid hydroxylase superfamily)</fullName>
    </submittedName>
</protein>
<dbReference type="InterPro" id="IPR051689">
    <property type="entry name" value="Sterol_desaturase/TMEM195"/>
</dbReference>
<dbReference type="EMBL" id="QREG01000023">
    <property type="protein sequence ID" value="RED93868.1"/>
    <property type="molecule type" value="Genomic_DNA"/>
</dbReference>
<evidence type="ECO:0000313" key="10">
    <source>
        <dbReference type="Proteomes" id="UP000256779"/>
    </source>
</evidence>
<comment type="subcellular location">
    <subcellularLocation>
        <location evidence="1">Endomembrane system</location>
        <topology evidence="1">Multi-pass membrane protein</topology>
    </subcellularLocation>
</comment>
<feature type="transmembrane region" description="Helical" evidence="7">
    <location>
        <begin position="337"/>
        <end position="358"/>
    </location>
</feature>
<dbReference type="GO" id="GO:0005506">
    <property type="term" value="F:iron ion binding"/>
    <property type="evidence" value="ECO:0007669"/>
    <property type="project" value="InterPro"/>
</dbReference>
<dbReference type="Proteomes" id="UP000256779">
    <property type="component" value="Unassembled WGS sequence"/>
</dbReference>
<dbReference type="GO" id="GO:0016020">
    <property type="term" value="C:membrane"/>
    <property type="evidence" value="ECO:0007669"/>
    <property type="project" value="GOC"/>
</dbReference>
<evidence type="ECO:0000256" key="2">
    <source>
        <dbReference type="ARBA" id="ARBA00022692"/>
    </source>
</evidence>
<keyword evidence="2 7" id="KW-0812">Transmembrane</keyword>
<evidence type="ECO:0000256" key="1">
    <source>
        <dbReference type="ARBA" id="ARBA00004127"/>
    </source>
</evidence>
<feature type="transmembrane region" description="Helical" evidence="7">
    <location>
        <begin position="387"/>
        <end position="405"/>
    </location>
</feature>
<evidence type="ECO:0000313" key="9">
    <source>
        <dbReference type="EMBL" id="RED93868.1"/>
    </source>
</evidence>
<keyword evidence="10" id="KW-1185">Reference proteome</keyword>
<gene>
    <name evidence="9" type="ORF">C7460_12348</name>
</gene>
<evidence type="ECO:0000259" key="8">
    <source>
        <dbReference type="Pfam" id="PF04116"/>
    </source>
</evidence>
<dbReference type="GO" id="GO:0008610">
    <property type="term" value="P:lipid biosynthetic process"/>
    <property type="evidence" value="ECO:0007669"/>
    <property type="project" value="InterPro"/>
</dbReference>
<feature type="transmembrane region" description="Helical" evidence="7">
    <location>
        <begin position="16"/>
        <end position="36"/>
    </location>
</feature>
<feature type="domain" description="Fatty acid hydroxylase" evidence="8">
    <location>
        <begin position="91"/>
        <end position="225"/>
    </location>
</feature>
<evidence type="ECO:0000256" key="4">
    <source>
        <dbReference type="ARBA" id="ARBA00023002"/>
    </source>
</evidence>
<evidence type="ECO:0000256" key="3">
    <source>
        <dbReference type="ARBA" id="ARBA00022989"/>
    </source>
</evidence>
<evidence type="ECO:0000256" key="7">
    <source>
        <dbReference type="SAM" id="Phobius"/>
    </source>
</evidence>
<feature type="transmembrane region" description="Helical" evidence="7">
    <location>
        <begin position="365"/>
        <end position="381"/>
    </location>
</feature>
<accession>A0A3D9KXN8</accession>
<name>A0A3D9KXN8_MARFU</name>
<keyword evidence="5" id="KW-0443">Lipid metabolism</keyword>